<dbReference type="PANTHER" id="PTHR11548">
    <property type="entry name" value="THYMIDYLATE SYNTHASE 1"/>
    <property type="match status" value="1"/>
</dbReference>
<dbReference type="RefSeq" id="WP_139142381.1">
    <property type="nucleotide sequence ID" value="NZ_LKEU01000037.1"/>
</dbReference>
<dbReference type="OrthoDB" id="1777226at2"/>
<dbReference type="GO" id="GO:0032259">
    <property type="term" value="P:methylation"/>
    <property type="evidence" value="ECO:0007669"/>
    <property type="project" value="UniProtKB-KW"/>
</dbReference>
<accession>A0A1F2PEM0</accession>
<comment type="caution">
    <text evidence="4">The sequence shown here is derived from an EMBL/GenBank/DDBJ whole genome shotgun (WGS) entry which is preliminary data.</text>
</comment>
<keyword evidence="2 4" id="KW-0808">Transferase</keyword>
<gene>
    <name evidence="4" type="primary">thyA1</name>
    <name evidence="4" type="ORF">ACWI_28560</name>
</gene>
<evidence type="ECO:0000259" key="3">
    <source>
        <dbReference type="Pfam" id="PF00303"/>
    </source>
</evidence>
<dbReference type="SUPFAM" id="SSF55831">
    <property type="entry name" value="Thymidylate synthase/dCMP hydroxymethylase"/>
    <property type="match status" value="1"/>
</dbReference>
<organism evidence="4 5">
    <name type="scientific">Acetobacterium wieringae</name>
    <dbReference type="NCBI Taxonomy" id="52694"/>
    <lineage>
        <taxon>Bacteria</taxon>
        <taxon>Bacillati</taxon>
        <taxon>Bacillota</taxon>
        <taxon>Clostridia</taxon>
        <taxon>Eubacteriales</taxon>
        <taxon>Eubacteriaceae</taxon>
        <taxon>Acetobacterium</taxon>
    </lineage>
</organism>
<dbReference type="Pfam" id="PF00303">
    <property type="entry name" value="Thymidylat_synt"/>
    <property type="match status" value="1"/>
</dbReference>
<protein>
    <submittedName>
        <fullName evidence="4">Thymidylate synthase 1</fullName>
        <ecNumber evidence="4">2.1.1.45</ecNumber>
    </submittedName>
</protein>
<dbReference type="EC" id="2.1.1.45" evidence="4"/>
<dbReference type="GO" id="GO:0006231">
    <property type="term" value="P:dTMP biosynthetic process"/>
    <property type="evidence" value="ECO:0007669"/>
    <property type="project" value="TreeGrafter"/>
</dbReference>
<dbReference type="GO" id="GO:0005829">
    <property type="term" value="C:cytosol"/>
    <property type="evidence" value="ECO:0007669"/>
    <property type="project" value="TreeGrafter"/>
</dbReference>
<evidence type="ECO:0000256" key="2">
    <source>
        <dbReference type="ARBA" id="ARBA00022679"/>
    </source>
</evidence>
<dbReference type="InterPro" id="IPR045097">
    <property type="entry name" value="Thymidate_synth/dCMP_Mease"/>
</dbReference>
<dbReference type="Gene3D" id="3.30.572.10">
    <property type="entry name" value="Thymidylate synthase/dCMP hydroxymethylase domain"/>
    <property type="match status" value="1"/>
</dbReference>
<sequence>MMVTYIHETELHKGIEAAMKALNQADVVIGKNQDREDSLKEIHLLMDIDSVQDIKITMAMPTGLETLVDYVLEIVEGTKDFEKDMYGYTYHDLFSQNIDFVINKLKEDPGTRQATLHVANQEAARLNHPPCLQLIHYTVKDGKLNTDVVFRSNDGVKAVAMNIFALIELSRMIAREAGISQLGSYTHHALSFHAYSRDWKALEGYCKSFNDRDCTIDYEDYREAYDDYADECREKAMSLKNAQEKKSH</sequence>
<dbReference type="PANTHER" id="PTHR11548:SF1">
    <property type="entry name" value="THYMIDYLATE SYNTHASE 1"/>
    <property type="match status" value="1"/>
</dbReference>
<dbReference type="GO" id="GO:0004799">
    <property type="term" value="F:thymidylate synthase activity"/>
    <property type="evidence" value="ECO:0007669"/>
    <property type="project" value="UniProtKB-EC"/>
</dbReference>
<dbReference type="InterPro" id="IPR036926">
    <property type="entry name" value="Thymidate_synth/dCMP_Mease_sf"/>
</dbReference>
<keyword evidence="1 4" id="KW-0489">Methyltransferase</keyword>
<evidence type="ECO:0000313" key="5">
    <source>
        <dbReference type="Proteomes" id="UP000176244"/>
    </source>
</evidence>
<dbReference type="InterPro" id="IPR023451">
    <property type="entry name" value="Thymidate_synth/dCMP_Mease_dom"/>
</dbReference>
<feature type="domain" description="Thymidylate synthase/dCMP hydroxymethylase" evidence="3">
    <location>
        <begin position="96"/>
        <end position="207"/>
    </location>
</feature>
<evidence type="ECO:0000256" key="1">
    <source>
        <dbReference type="ARBA" id="ARBA00022603"/>
    </source>
</evidence>
<proteinExistence type="predicted"/>
<dbReference type="AlphaFoldDB" id="A0A1F2PEM0"/>
<reference evidence="4 5" key="1">
    <citation type="submission" date="2015-09" db="EMBL/GenBank/DDBJ databases">
        <title>Genome sequence of Acetobacterium wieringae DSM 1911.</title>
        <authorList>
            <person name="Poehlein A."/>
            <person name="Bengelsdorf F.R."/>
            <person name="Schiel-Bengelsdorf B."/>
            <person name="Duerre P."/>
            <person name="Daniel R."/>
        </authorList>
    </citation>
    <scope>NUCLEOTIDE SEQUENCE [LARGE SCALE GENOMIC DNA]</scope>
    <source>
        <strain evidence="4 5">DSM 1911</strain>
    </source>
</reference>
<dbReference type="EMBL" id="LKEU01000037">
    <property type="protein sequence ID" value="OFV69718.1"/>
    <property type="molecule type" value="Genomic_DNA"/>
</dbReference>
<evidence type="ECO:0000313" key="4">
    <source>
        <dbReference type="EMBL" id="OFV69718.1"/>
    </source>
</evidence>
<dbReference type="STRING" id="52694.ACWI_28560"/>
<name>A0A1F2PEM0_9FIRM</name>
<dbReference type="Proteomes" id="UP000176244">
    <property type="component" value="Unassembled WGS sequence"/>
</dbReference>